<name>A0A026VSU5_OOCBI</name>
<proteinExistence type="predicted"/>
<feature type="region of interest" description="Disordered" evidence="1">
    <location>
        <begin position="28"/>
        <end position="107"/>
    </location>
</feature>
<dbReference type="EMBL" id="KK110526">
    <property type="protein sequence ID" value="EZA46561.1"/>
    <property type="molecule type" value="Genomic_DNA"/>
</dbReference>
<evidence type="ECO:0000313" key="3">
    <source>
        <dbReference type="Proteomes" id="UP000053097"/>
    </source>
</evidence>
<gene>
    <name evidence="2" type="ORF">X777_00033</name>
</gene>
<evidence type="ECO:0000256" key="1">
    <source>
        <dbReference type="SAM" id="MobiDB-lite"/>
    </source>
</evidence>
<feature type="non-terminal residue" evidence="2">
    <location>
        <position position="1"/>
    </location>
</feature>
<dbReference type="STRING" id="2015173.A0A026VSU5"/>
<reference evidence="2 3" key="1">
    <citation type="journal article" date="2014" name="Curr. Biol.">
        <title>The genome of the clonal raider ant Cerapachys biroi.</title>
        <authorList>
            <person name="Oxley P.R."/>
            <person name="Ji L."/>
            <person name="Fetter-Pruneda I."/>
            <person name="McKenzie S.K."/>
            <person name="Li C."/>
            <person name="Hu H."/>
            <person name="Zhang G."/>
            <person name="Kronauer D.J."/>
        </authorList>
    </citation>
    <scope>NUCLEOTIDE SEQUENCE [LARGE SCALE GENOMIC DNA]</scope>
</reference>
<evidence type="ECO:0000313" key="2">
    <source>
        <dbReference type="EMBL" id="EZA46561.1"/>
    </source>
</evidence>
<organism evidence="2 3">
    <name type="scientific">Ooceraea biroi</name>
    <name type="common">Clonal raider ant</name>
    <name type="synonym">Cerapachys biroi</name>
    <dbReference type="NCBI Taxonomy" id="2015173"/>
    <lineage>
        <taxon>Eukaryota</taxon>
        <taxon>Metazoa</taxon>
        <taxon>Ecdysozoa</taxon>
        <taxon>Arthropoda</taxon>
        <taxon>Hexapoda</taxon>
        <taxon>Insecta</taxon>
        <taxon>Pterygota</taxon>
        <taxon>Neoptera</taxon>
        <taxon>Endopterygota</taxon>
        <taxon>Hymenoptera</taxon>
        <taxon>Apocrita</taxon>
        <taxon>Aculeata</taxon>
        <taxon>Formicoidea</taxon>
        <taxon>Formicidae</taxon>
        <taxon>Dorylinae</taxon>
        <taxon>Ooceraea</taxon>
    </lineage>
</organism>
<feature type="compositionally biased region" description="Basic and acidic residues" evidence="1">
    <location>
        <begin position="43"/>
        <end position="60"/>
    </location>
</feature>
<feature type="compositionally biased region" description="Polar residues" evidence="1">
    <location>
        <begin position="98"/>
        <end position="107"/>
    </location>
</feature>
<dbReference type="Proteomes" id="UP000053097">
    <property type="component" value="Unassembled WGS sequence"/>
</dbReference>
<feature type="compositionally biased region" description="Basic and acidic residues" evidence="1">
    <location>
        <begin position="83"/>
        <end position="96"/>
    </location>
</feature>
<sequence>EEIERREKALVEELSLIEVQAGLGKHAQNFEGSAPLHTVEVPRSVEEGEENRDPNPELKIEISINDPVDDPVSMQSMINENSDNDHDVENKEEKVQLHQVQLDENNG</sequence>
<protein>
    <submittedName>
        <fullName evidence="2">Uncharacterized protein</fullName>
    </submittedName>
</protein>
<dbReference type="AlphaFoldDB" id="A0A026VSU5"/>
<keyword evidence="3" id="KW-1185">Reference proteome</keyword>
<accession>A0A026VSU5</accession>
<dbReference type="OrthoDB" id="330772at2759"/>